<feature type="transmembrane region" description="Helical" evidence="1">
    <location>
        <begin position="145"/>
        <end position="162"/>
    </location>
</feature>
<comment type="caution">
    <text evidence="3">The sequence shown here is derived from an EMBL/GenBank/DDBJ whole genome shotgun (WGS) entry which is preliminary data.</text>
</comment>
<proteinExistence type="predicted"/>
<feature type="transmembrane region" description="Helical" evidence="1">
    <location>
        <begin position="21"/>
        <end position="39"/>
    </location>
</feature>
<organism evidence="3 4">
    <name type="scientific">Sandaracinomonas limnophila</name>
    <dbReference type="NCBI Taxonomy" id="1862386"/>
    <lineage>
        <taxon>Bacteria</taxon>
        <taxon>Pseudomonadati</taxon>
        <taxon>Bacteroidota</taxon>
        <taxon>Cytophagia</taxon>
        <taxon>Cytophagales</taxon>
        <taxon>Flectobacillaceae</taxon>
        <taxon>Sandaracinomonas</taxon>
    </lineage>
</organism>
<gene>
    <name evidence="3" type="ORF">EOJ36_05305</name>
</gene>
<dbReference type="InterPro" id="IPR025749">
    <property type="entry name" value="Sphingomyelin_synth-like_dom"/>
</dbReference>
<evidence type="ECO:0000259" key="2">
    <source>
        <dbReference type="Pfam" id="PF14360"/>
    </source>
</evidence>
<keyword evidence="4" id="KW-1185">Reference proteome</keyword>
<feature type="transmembrane region" description="Helical" evidence="1">
    <location>
        <begin position="169"/>
        <end position="186"/>
    </location>
</feature>
<accession>A0A437PU98</accession>
<name>A0A437PU98_9BACT</name>
<feature type="transmembrane region" description="Helical" evidence="1">
    <location>
        <begin position="94"/>
        <end position="114"/>
    </location>
</feature>
<dbReference type="AlphaFoldDB" id="A0A437PU98"/>
<dbReference type="Proteomes" id="UP000282832">
    <property type="component" value="Unassembled WGS sequence"/>
</dbReference>
<evidence type="ECO:0000313" key="3">
    <source>
        <dbReference type="EMBL" id="RVU25835.1"/>
    </source>
</evidence>
<dbReference type="EMBL" id="SACY01000002">
    <property type="protein sequence ID" value="RVU25835.1"/>
    <property type="molecule type" value="Genomic_DNA"/>
</dbReference>
<dbReference type="OrthoDB" id="792641at2"/>
<evidence type="ECO:0000256" key="1">
    <source>
        <dbReference type="SAM" id="Phobius"/>
    </source>
</evidence>
<feature type="domain" description="Sphingomyelin synthase-like" evidence="2">
    <location>
        <begin position="144"/>
        <end position="202"/>
    </location>
</feature>
<evidence type="ECO:0000313" key="4">
    <source>
        <dbReference type="Proteomes" id="UP000282832"/>
    </source>
</evidence>
<keyword evidence="1" id="KW-0812">Transmembrane</keyword>
<dbReference type="Pfam" id="PF14360">
    <property type="entry name" value="PAP2_C"/>
    <property type="match status" value="1"/>
</dbReference>
<keyword evidence="1" id="KW-0472">Membrane</keyword>
<protein>
    <recommendedName>
        <fullName evidence="2">Sphingomyelin synthase-like domain-containing protein</fullName>
    </recommendedName>
</protein>
<dbReference type="RefSeq" id="WP_127803087.1">
    <property type="nucleotide sequence ID" value="NZ_SACY01000002.1"/>
</dbReference>
<feature type="transmembrane region" description="Helical" evidence="1">
    <location>
        <begin position="69"/>
        <end position="87"/>
    </location>
</feature>
<reference evidence="3 4" key="1">
    <citation type="submission" date="2019-01" db="EMBL/GenBank/DDBJ databases">
        <authorList>
            <person name="Chen W.-M."/>
        </authorList>
    </citation>
    <scope>NUCLEOTIDE SEQUENCE [LARGE SCALE GENOMIC DNA]</scope>
    <source>
        <strain evidence="3 4">FSY-15</strain>
    </source>
</reference>
<sequence length="214" mass="24891">MSQTTQNFKANWKKNLSNPKFKYLFLSSLIYFSIFPLKADSFFQWIQQRNGIQLNDFILNAIEPSNNSHLIFGIIYVSVIYLLISLIKRPKDFIVFAWAFNIETTFRFLCIYFIPLNPPFNLVDLHDPLAEIFIYGENLAITKDLFFSGHTATMIFVCYFLVKPWEKIGAYLLTALLIALLLIQHIHYSIDILGAFFFTALSIGISKKLITYEE</sequence>
<keyword evidence="1" id="KW-1133">Transmembrane helix</keyword>